<gene>
    <name evidence="1" type="ORF">SDC9_87730</name>
</gene>
<evidence type="ECO:0000313" key="1">
    <source>
        <dbReference type="EMBL" id="MPM41080.1"/>
    </source>
</evidence>
<organism evidence="1">
    <name type="scientific">bioreactor metagenome</name>
    <dbReference type="NCBI Taxonomy" id="1076179"/>
    <lineage>
        <taxon>unclassified sequences</taxon>
        <taxon>metagenomes</taxon>
        <taxon>ecological metagenomes</taxon>
    </lineage>
</organism>
<sequence length="76" mass="8398">MKGPEPIPESSFAFSGINISPLADLLYLISESTLLFVLFKPVFCSDSEAFTQNVVPKRRVNTVKSVIGMFLVTIVF</sequence>
<name>A0A644ZJM2_9ZZZZ</name>
<proteinExistence type="predicted"/>
<accession>A0A644ZJM2</accession>
<dbReference type="EMBL" id="VSSQ01009238">
    <property type="protein sequence ID" value="MPM41080.1"/>
    <property type="molecule type" value="Genomic_DNA"/>
</dbReference>
<protein>
    <submittedName>
        <fullName evidence="1">Uncharacterized protein</fullName>
    </submittedName>
</protein>
<dbReference type="AlphaFoldDB" id="A0A644ZJM2"/>
<reference evidence="1" key="1">
    <citation type="submission" date="2019-08" db="EMBL/GenBank/DDBJ databases">
        <authorList>
            <person name="Kucharzyk K."/>
            <person name="Murdoch R.W."/>
            <person name="Higgins S."/>
            <person name="Loffler F."/>
        </authorList>
    </citation>
    <scope>NUCLEOTIDE SEQUENCE</scope>
</reference>
<comment type="caution">
    <text evidence="1">The sequence shown here is derived from an EMBL/GenBank/DDBJ whole genome shotgun (WGS) entry which is preliminary data.</text>
</comment>